<gene>
    <name evidence="3" type="ORF">SAMN06269185_1917</name>
</gene>
<protein>
    <submittedName>
        <fullName evidence="3">PIN domain-containing protein</fullName>
    </submittedName>
</protein>
<dbReference type="Proteomes" id="UP000219453">
    <property type="component" value="Unassembled WGS sequence"/>
</dbReference>
<dbReference type="SUPFAM" id="SSF88723">
    <property type="entry name" value="PIN domain-like"/>
    <property type="match status" value="1"/>
</dbReference>
<keyword evidence="4" id="KW-1185">Reference proteome</keyword>
<evidence type="ECO:0000313" key="4">
    <source>
        <dbReference type="Proteomes" id="UP000219453"/>
    </source>
</evidence>
<evidence type="ECO:0000256" key="1">
    <source>
        <dbReference type="SAM" id="MobiDB-lite"/>
    </source>
</evidence>
<name>A0A285NTF0_NATPI</name>
<proteinExistence type="predicted"/>
<feature type="region of interest" description="Disordered" evidence="1">
    <location>
        <begin position="116"/>
        <end position="135"/>
    </location>
</feature>
<dbReference type="InterPro" id="IPR002716">
    <property type="entry name" value="PIN_dom"/>
</dbReference>
<organism evidence="3 4">
    <name type="scientific">Natronoarchaeum philippinense</name>
    <dbReference type="NCBI Taxonomy" id="558529"/>
    <lineage>
        <taxon>Archaea</taxon>
        <taxon>Methanobacteriati</taxon>
        <taxon>Methanobacteriota</taxon>
        <taxon>Stenosarchaea group</taxon>
        <taxon>Halobacteria</taxon>
        <taxon>Halobacteriales</taxon>
        <taxon>Natronoarchaeaceae</taxon>
    </lineage>
</organism>
<accession>A0A285NTF0</accession>
<evidence type="ECO:0000313" key="3">
    <source>
        <dbReference type="EMBL" id="SNZ12772.1"/>
    </source>
</evidence>
<sequence length="135" mass="15036">MSVYVETDFLTALVKDDDWLQDAAIEALEERDDLHTSILAYAEVMVLFYDREDAEYEIDAPRAIANLLELVPIRPEAHEDAVLAAAAFLDEYDLTPFDALHAGLVTTGEEGVLSTEQDYDTIGLDRTPLEPDSSE</sequence>
<dbReference type="EMBL" id="OBEJ01000002">
    <property type="protein sequence ID" value="SNZ12772.1"/>
    <property type="molecule type" value="Genomic_DNA"/>
</dbReference>
<dbReference type="InterPro" id="IPR029060">
    <property type="entry name" value="PIN-like_dom_sf"/>
</dbReference>
<feature type="domain" description="PIN" evidence="2">
    <location>
        <begin position="3"/>
        <end position="115"/>
    </location>
</feature>
<reference evidence="3 4" key="1">
    <citation type="submission" date="2017-09" db="EMBL/GenBank/DDBJ databases">
        <authorList>
            <person name="Ehlers B."/>
            <person name="Leendertz F.H."/>
        </authorList>
    </citation>
    <scope>NUCLEOTIDE SEQUENCE [LARGE SCALE GENOMIC DNA]</scope>
    <source>
        <strain evidence="3 4">DSM 27208</strain>
    </source>
</reference>
<dbReference type="Pfam" id="PF01850">
    <property type="entry name" value="PIN"/>
    <property type="match status" value="1"/>
</dbReference>
<dbReference type="Gene3D" id="3.40.50.1010">
    <property type="entry name" value="5'-nuclease"/>
    <property type="match status" value="1"/>
</dbReference>
<dbReference type="AlphaFoldDB" id="A0A285NTF0"/>
<evidence type="ECO:0000259" key="2">
    <source>
        <dbReference type="Pfam" id="PF01850"/>
    </source>
</evidence>